<evidence type="ECO:0000313" key="1">
    <source>
        <dbReference type="EMBL" id="KKK98832.1"/>
    </source>
</evidence>
<gene>
    <name evidence="1" type="ORF">LCGC14_2638800</name>
</gene>
<feature type="non-terminal residue" evidence="1">
    <location>
        <position position="1"/>
    </location>
</feature>
<comment type="caution">
    <text evidence="1">The sequence shown here is derived from an EMBL/GenBank/DDBJ whole genome shotgun (WGS) entry which is preliminary data.</text>
</comment>
<proteinExistence type="predicted"/>
<dbReference type="SUPFAM" id="SSF140663">
    <property type="entry name" value="TTHA0068-like"/>
    <property type="match status" value="1"/>
</dbReference>
<dbReference type="Gene3D" id="1.10.3450.10">
    <property type="entry name" value="TTHA0068-like"/>
    <property type="match status" value="1"/>
</dbReference>
<name>A0A0F8ZY30_9ZZZZ</name>
<protein>
    <submittedName>
        <fullName evidence="1">Uncharacterized protein</fullName>
    </submittedName>
</protein>
<organism evidence="1">
    <name type="scientific">marine sediment metagenome</name>
    <dbReference type="NCBI Taxonomy" id="412755"/>
    <lineage>
        <taxon>unclassified sequences</taxon>
        <taxon>metagenomes</taxon>
        <taxon>ecological metagenomes</taxon>
    </lineage>
</organism>
<accession>A0A0F8ZY30</accession>
<dbReference type="EMBL" id="LAZR01045455">
    <property type="protein sequence ID" value="KKK98832.1"/>
    <property type="molecule type" value="Genomic_DNA"/>
</dbReference>
<reference evidence="1" key="1">
    <citation type="journal article" date="2015" name="Nature">
        <title>Complex archaea that bridge the gap between prokaryotes and eukaryotes.</title>
        <authorList>
            <person name="Spang A."/>
            <person name="Saw J.H."/>
            <person name="Jorgensen S.L."/>
            <person name="Zaremba-Niedzwiedzka K."/>
            <person name="Martijn J."/>
            <person name="Lind A.E."/>
            <person name="van Eijk R."/>
            <person name="Schleper C."/>
            <person name="Guy L."/>
            <person name="Ettema T.J."/>
        </authorList>
    </citation>
    <scope>NUCLEOTIDE SEQUENCE</scope>
</reference>
<sequence>IILVAVAFAHSQKNDDSVGLGMFGRALEKIGDFSGMYHNIDVNRIRKLITHMRKTGEITRFQV</sequence>
<dbReference type="AlphaFoldDB" id="A0A0F8ZY30"/>
<dbReference type="InterPro" id="IPR023203">
    <property type="entry name" value="TTHA0068_sf"/>
</dbReference>